<dbReference type="SUPFAM" id="SSF52172">
    <property type="entry name" value="CheY-like"/>
    <property type="match status" value="1"/>
</dbReference>
<evidence type="ECO:0000256" key="4">
    <source>
        <dbReference type="ARBA" id="ARBA00023163"/>
    </source>
</evidence>
<dbReference type="InterPro" id="IPR005561">
    <property type="entry name" value="ANTAR"/>
</dbReference>
<dbReference type="PIRSF" id="PIRSF036625">
    <property type="entry name" value="GAF_ANTAR"/>
    <property type="match status" value="1"/>
</dbReference>
<dbReference type="Pfam" id="PF03861">
    <property type="entry name" value="ANTAR"/>
    <property type="match status" value="1"/>
</dbReference>
<feature type="region of interest" description="Disordered" evidence="5">
    <location>
        <begin position="257"/>
        <end position="279"/>
    </location>
</feature>
<gene>
    <name evidence="7" type="ORF">M6D93_11545</name>
</gene>
<dbReference type="Gene3D" id="1.10.10.10">
    <property type="entry name" value="Winged helix-like DNA-binding domain superfamily/Winged helix DNA-binding domain"/>
    <property type="match status" value="1"/>
</dbReference>
<sequence>MTANDSFAATGQAAERDRRLGAVFVALADTLVTDYDPVDLMHRLTDTCVDLLRCDAAALMLSDQSGKLRVAAASNEEIRLLELLELQNADGPCLECYESGVPVAVSQLAEAEVEARWPSFAPAARAAGFNSAQALPLRLRADTIGALSLLFTNQHAMTAGEVAIAQALADVATIGILQQRALRRSDRLAAQLQTALNNRLMVEQAKGMLAERGTLGIDDAFGVLREYSRYHRSLIAEVARRITTGELHPDLVLAHAGRSPGERHASKPAQPPPAPEPGR</sequence>
<name>A0ABY4QUH6_9ACTN</name>
<evidence type="ECO:0000259" key="6">
    <source>
        <dbReference type="PROSITE" id="PS50921"/>
    </source>
</evidence>
<dbReference type="InterPro" id="IPR003018">
    <property type="entry name" value="GAF"/>
</dbReference>
<dbReference type="InterPro" id="IPR011006">
    <property type="entry name" value="CheY-like_superfamily"/>
</dbReference>
<reference evidence="7" key="1">
    <citation type="journal article" date="2018" name="Int. J. Syst. Evol. Microbiol.">
        <title>Jatrophihabitans telluris sp. nov., isolated from sediment soil of lava forest wetlands and the emended description of the genus Jatrophihabitans.</title>
        <authorList>
            <person name="Lee K.C."/>
            <person name="Suh M.K."/>
            <person name="Eom M.K."/>
            <person name="Kim K.K."/>
            <person name="Kim J.S."/>
            <person name="Kim D.S."/>
            <person name="Ko S.H."/>
            <person name="Shin Y.K."/>
            <person name="Lee J.S."/>
        </authorList>
    </citation>
    <scope>NUCLEOTIDE SEQUENCE</scope>
    <source>
        <strain evidence="7">N237</strain>
    </source>
</reference>
<dbReference type="Gene3D" id="3.30.450.40">
    <property type="match status" value="1"/>
</dbReference>
<evidence type="ECO:0000256" key="3">
    <source>
        <dbReference type="ARBA" id="ARBA00023015"/>
    </source>
</evidence>
<dbReference type="InterPro" id="IPR029016">
    <property type="entry name" value="GAF-like_dom_sf"/>
</dbReference>
<dbReference type="SMART" id="SM01012">
    <property type="entry name" value="ANTAR"/>
    <property type="match status" value="1"/>
</dbReference>
<evidence type="ECO:0000256" key="2">
    <source>
        <dbReference type="ARBA" id="ARBA00022777"/>
    </source>
</evidence>
<dbReference type="Proteomes" id="UP001056336">
    <property type="component" value="Chromosome"/>
</dbReference>
<accession>A0ABY4QUH6</accession>
<feature type="domain" description="ANTAR" evidence="6">
    <location>
        <begin position="182"/>
        <end position="243"/>
    </location>
</feature>
<keyword evidence="8" id="KW-1185">Reference proteome</keyword>
<keyword evidence="2" id="KW-0418">Kinase</keyword>
<protein>
    <submittedName>
        <fullName evidence="7">GAF and ANTAR domain-containing protein</fullName>
    </submittedName>
</protein>
<evidence type="ECO:0000256" key="1">
    <source>
        <dbReference type="ARBA" id="ARBA00022679"/>
    </source>
</evidence>
<evidence type="ECO:0000313" key="7">
    <source>
        <dbReference type="EMBL" id="UQX86939.1"/>
    </source>
</evidence>
<dbReference type="Pfam" id="PF13185">
    <property type="entry name" value="GAF_2"/>
    <property type="match status" value="1"/>
</dbReference>
<dbReference type="PROSITE" id="PS50921">
    <property type="entry name" value="ANTAR"/>
    <property type="match status" value="1"/>
</dbReference>
<proteinExistence type="predicted"/>
<keyword evidence="4" id="KW-0804">Transcription</keyword>
<evidence type="ECO:0000256" key="5">
    <source>
        <dbReference type="SAM" id="MobiDB-lite"/>
    </source>
</evidence>
<dbReference type="EMBL" id="CP097332">
    <property type="protein sequence ID" value="UQX86939.1"/>
    <property type="molecule type" value="Genomic_DNA"/>
</dbReference>
<evidence type="ECO:0000313" key="8">
    <source>
        <dbReference type="Proteomes" id="UP001056336"/>
    </source>
</evidence>
<dbReference type="InterPro" id="IPR036388">
    <property type="entry name" value="WH-like_DNA-bd_sf"/>
</dbReference>
<dbReference type="InterPro" id="IPR012074">
    <property type="entry name" value="GAF_ANTAR"/>
</dbReference>
<keyword evidence="3" id="KW-0805">Transcription regulation</keyword>
<feature type="compositionally biased region" description="Pro residues" evidence="5">
    <location>
        <begin position="269"/>
        <end position="279"/>
    </location>
</feature>
<organism evidence="7 8">
    <name type="scientific">Jatrophihabitans telluris</name>
    <dbReference type="NCBI Taxonomy" id="2038343"/>
    <lineage>
        <taxon>Bacteria</taxon>
        <taxon>Bacillati</taxon>
        <taxon>Actinomycetota</taxon>
        <taxon>Actinomycetes</taxon>
        <taxon>Jatrophihabitantales</taxon>
        <taxon>Jatrophihabitantaceae</taxon>
        <taxon>Jatrophihabitans</taxon>
    </lineage>
</organism>
<keyword evidence="1" id="KW-0808">Transferase</keyword>
<dbReference type="RefSeq" id="WP_249769350.1">
    <property type="nucleotide sequence ID" value="NZ_CP097332.1"/>
</dbReference>
<reference evidence="7" key="2">
    <citation type="submission" date="2022-05" db="EMBL/GenBank/DDBJ databases">
        <authorList>
            <person name="Kim J.-S."/>
            <person name="Lee K."/>
            <person name="Suh M."/>
            <person name="Eom M."/>
            <person name="Kim J.-S."/>
            <person name="Kim D.-S."/>
            <person name="Ko S.-H."/>
            <person name="Shin Y."/>
            <person name="Lee J.-S."/>
        </authorList>
    </citation>
    <scope>NUCLEOTIDE SEQUENCE</scope>
    <source>
        <strain evidence="7">N237</strain>
    </source>
</reference>
<dbReference type="SUPFAM" id="SSF55781">
    <property type="entry name" value="GAF domain-like"/>
    <property type="match status" value="1"/>
</dbReference>